<evidence type="ECO:0000313" key="1">
    <source>
        <dbReference type="EMBL" id="KAI5672466.1"/>
    </source>
</evidence>
<protein>
    <submittedName>
        <fullName evidence="1">Uncharacterized protein</fullName>
    </submittedName>
</protein>
<keyword evidence="2" id="KW-1185">Reference proteome</keyword>
<dbReference type="EMBL" id="CM044703">
    <property type="protein sequence ID" value="KAI5672466.1"/>
    <property type="molecule type" value="Genomic_DNA"/>
</dbReference>
<proteinExistence type="predicted"/>
<gene>
    <name evidence="1" type="ORF">M9H77_12830</name>
</gene>
<evidence type="ECO:0000313" key="2">
    <source>
        <dbReference type="Proteomes" id="UP001060085"/>
    </source>
</evidence>
<accession>A0ACC0BIH0</accession>
<name>A0ACC0BIH0_CATRO</name>
<comment type="caution">
    <text evidence="1">The sequence shown here is derived from an EMBL/GenBank/DDBJ whole genome shotgun (WGS) entry which is preliminary data.</text>
</comment>
<reference evidence="2" key="1">
    <citation type="journal article" date="2023" name="Nat. Plants">
        <title>Single-cell RNA sequencing provides a high-resolution roadmap for understanding the multicellular compartmentation of specialized metabolism.</title>
        <authorList>
            <person name="Sun S."/>
            <person name="Shen X."/>
            <person name="Li Y."/>
            <person name="Li Y."/>
            <person name="Wang S."/>
            <person name="Li R."/>
            <person name="Zhang H."/>
            <person name="Shen G."/>
            <person name="Guo B."/>
            <person name="Wei J."/>
            <person name="Xu J."/>
            <person name="St-Pierre B."/>
            <person name="Chen S."/>
            <person name="Sun C."/>
        </authorList>
    </citation>
    <scope>NUCLEOTIDE SEQUENCE [LARGE SCALE GENOMIC DNA]</scope>
</reference>
<organism evidence="1 2">
    <name type="scientific">Catharanthus roseus</name>
    <name type="common">Madagascar periwinkle</name>
    <name type="synonym">Vinca rosea</name>
    <dbReference type="NCBI Taxonomy" id="4058"/>
    <lineage>
        <taxon>Eukaryota</taxon>
        <taxon>Viridiplantae</taxon>
        <taxon>Streptophyta</taxon>
        <taxon>Embryophyta</taxon>
        <taxon>Tracheophyta</taxon>
        <taxon>Spermatophyta</taxon>
        <taxon>Magnoliopsida</taxon>
        <taxon>eudicotyledons</taxon>
        <taxon>Gunneridae</taxon>
        <taxon>Pentapetalae</taxon>
        <taxon>asterids</taxon>
        <taxon>lamiids</taxon>
        <taxon>Gentianales</taxon>
        <taxon>Apocynaceae</taxon>
        <taxon>Rauvolfioideae</taxon>
        <taxon>Vinceae</taxon>
        <taxon>Catharanthinae</taxon>
        <taxon>Catharanthus</taxon>
    </lineage>
</organism>
<sequence length="125" mass="14147">MEDEEKGRKGIALKANEDDKTYSSNNEDEVDDDEEMALIMRKFKRFYKKGFNNRGKKPPLKKGGQSSSLFKARCFECNSIDHLVADCPKALEKEKGALEAKLEALKKKKKGKGLIGTWDQDSSEN</sequence>
<dbReference type="Proteomes" id="UP001060085">
    <property type="component" value="Linkage Group LG03"/>
</dbReference>